<proteinExistence type="inferred from homology"/>
<evidence type="ECO:0000256" key="3">
    <source>
        <dbReference type="ARBA" id="ARBA00022692"/>
    </source>
</evidence>
<keyword evidence="5 6" id="KW-0472">Membrane</keyword>
<dbReference type="PROSITE" id="PS51225">
    <property type="entry name" value="MARVEL"/>
    <property type="match status" value="1"/>
</dbReference>
<feature type="transmembrane region" description="Helical" evidence="6">
    <location>
        <begin position="150"/>
        <end position="170"/>
    </location>
</feature>
<dbReference type="STRING" id="7757.ENSPMAP00000003019"/>
<dbReference type="PIRSF" id="PIRSF011282">
    <property type="entry name" value="Synaptogyrin"/>
    <property type="match status" value="1"/>
</dbReference>
<dbReference type="PANTHER" id="PTHR10838">
    <property type="entry name" value="SYNAPTOGYRIN"/>
    <property type="match status" value="1"/>
</dbReference>
<organism evidence="8">
    <name type="scientific">Petromyzon marinus</name>
    <name type="common">Sea lamprey</name>
    <dbReference type="NCBI Taxonomy" id="7757"/>
    <lineage>
        <taxon>Eukaryota</taxon>
        <taxon>Metazoa</taxon>
        <taxon>Chordata</taxon>
        <taxon>Craniata</taxon>
        <taxon>Vertebrata</taxon>
        <taxon>Cyclostomata</taxon>
        <taxon>Hyperoartia</taxon>
        <taxon>Petromyzontiformes</taxon>
        <taxon>Petromyzontidae</taxon>
        <taxon>Petromyzon</taxon>
    </lineage>
</organism>
<sequence length="220" mass="23749">MEGAYGAYGAGPAGSNFDVVAFVKRPTTILSICSTVFAIVVFGCIVGEGHINHSQSSTLHCVYNDNEHACGLATATAILSAVSALAFLVLDVRFTDISSVQHRKAAVLGELGLSGLWAFLWFVCFCFLTNQWSKTAFASWMDIVGGSARAAIAFSFFSIPTWVGLTIFIFQKYRLGAHFGEEYTDPSPAAAQLPDSESYQAPPFPHDLGRSGLFYQVPRL</sequence>
<dbReference type="GeneTree" id="ENSGT00950000182935"/>
<name>S4RCT7_PETMA</name>
<dbReference type="OMA" id="AFCYLAN"/>
<dbReference type="GO" id="GO:0030672">
    <property type="term" value="C:synaptic vesicle membrane"/>
    <property type="evidence" value="ECO:0007669"/>
    <property type="project" value="TreeGrafter"/>
</dbReference>
<reference evidence="8" key="1">
    <citation type="submission" date="2025-08" db="UniProtKB">
        <authorList>
            <consortium name="Ensembl"/>
        </authorList>
    </citation>
    <scope>IDENTIFICATION</scope>
</reference>
<comment type="subcellular location">
    <subcellularLocation>
        <location evidence="1 6">Membrane</location>
        <topology evidence="1 6">Multi-pass membrane protein</topology>
    </subcellularLocation>
</comment>
<feature type="transmembrane region" description="Helical" evidence="6">
    <location>
        <begin position="111"/>
        <end position="130"/>
    </location>
</feature>
<evidence type="ECO:0000256" key="4">
    <source>
        <dbReference type="ARBA" id="ARBA00022989"/>
    </source>
</evidence>
<evidence type="ECO:0000259" key="7">
    <source>
        <dbReference type="PROSITE" id="PS51225"/>
    </source>
</evidence>
<dbReference type="GO" id="GO:0031594">
    <property type="term" value="C:neuromuscular junction"/>
    <property type="evidence" value="ECO:0007669"/>
    <property type="project" value="TreeGrafter"/>
</dbReference>
<dbReference type="AlphaFoldDB" id="S4RCT7"/>
<comment type="similarity">
    <text evidence="2 6">Belongs to the synaptogyrin family.</text>
</comment>
<evidence type="ECO:0000256" key="2">
    <source>
        <dbReference type="ARBA" id="ARBA00010252"/>
    </source>
</evidence>
<feature type="transmembrane region" description="Helical" evidence="6">
    <location>
        <begin position="29"/>
        <end position="51"/>
    </location>
</feature>
<keyword evidence="4 6" id="KW-1133">Transmembrane helix</keyword>
<keyword evidence="3 6" id="KW-0812">Transmembrane</keyword>
<evidence type="ECO:0000256" key="1">
    <source>
        <dbReference type="ARBA" id="ARBA00004141"/>
    </source>
</evidence>
<dbReference type="Ensembl" id="ENSPMAT00000003034.1">
    <property type="protein sequence ID" value="ENSPMAP00000003019.1"/>
    <property type="gene ID" value="ENSPMAG00000002768.1"/>
</dbReference>
<evidence type="ECO:0000313" key="8">
    <source>
        <dbReference type="Ensembl" id="ENSPMAP00000003019.1"/>
    </source>
</evidence>
<reference evidence="8" key="2">
    <citation type="submission" date="2025-09" db="UniProtKB">
        <authorList>
            <consortium name="Ensembl"/>
        </authorList>
    </citation>
    <scope>IDENTIFICATION</scope>
</reference>
<evidence type="ECO:0000256" key="6">
    <source>
        <dbReference type="PIRNR" id="PIRNR011282"/>
    </source>
</evidence>
<feature type="transmembrane region" description="Helical" evidence="6">
    <location>
        <begin position="71"/>
        <end position="90"/>
    </location>
</feature>
<feature type="domain" description="MARVEL" evidence="7">
    <location>
        <begin position="22"/>
        <end position="174"/>
    </location>
</feature>
<evidence type="ECO:0000256" key="5">
    <source>
        <dbReference type="ARBA" id="ARBA00023136"/>
    </source>
</evidence>
<accession>S4RCT7</accession>
<protein>
    <recommendedName>
        <fullName evidence="6">Synaptogyrin</fullName>
    </recommendedName>
</protein>
<dbReference type="HOGENOM" id="CLU_079186_0_1_1"/>
<dbReference type="PANTHER" id="PTHR10838:SF20">
    <property type="entry name" value="SYNAPTOGYRIN"/>
    <property type="match status" value="1"/>
</dbReference>
<dbReference type="InterPro" id="IPR008253">
    <property type="entry name" value="Marvel"/>
</dbReference>
<dbReference type="InterPro" id="IPR016579">
    <property type="entry name" value="Synaptogyrin"/>
</dbReference>
<dbReference type="Pfam" id="PF01284">
    <property type="entry name" value="MARVEL"/>
    <property type="match status" value="1"/>
</dbReference>